<proteinExistence type="predicted"/>
<sequence>MPRRRKNLGGSPFRRSLNTKEVDAARVTPPPSICETEVDQNDLFTNISEMFSDLDPDVVYLMLSECDFKVDSAMDCLLELSCTDTKKEESSPESSLASESQECFTGSKIMEKDPEKENVNMPITEAFDCFMQGTSETLDSFSNGQVFSPLPLQDVDNLNDPGNQGFLMPVVATAADWIPANYLFPSPVIPLASGTHKEGMYVYQEQEAPVSQILRKKKTSYVGQVLVLLRGLPGSGKSFLARTLQEDNPGGVILSTDDYFCVNGQYQFDVKYLKEAHEWNQHCAKEAFEKKVSPIIIDNTNLQAWEMRPYVALSQKYKYKVLFREPDTWWKFKPKELARRNIHGVSKEKIARMLDHYQHFVSVPIIMGSLIPRKTERIEVCVYSCENKSTSPKVNEDSTLAREGNVLSSSLKDLDLTAEKKLELTRDMALHGSISFLTEANLDQGRKEISGVTPNIQSAFMQQDLDMPSSDPESHICPVVRSEKEEPGEGASAKQCSKTDGGGLVAGVSLSQEDCNFVKTTLLQTECSLPSEAWEERPIVKQKAFGKQQSKSNLETFPRHEVSDFVGDWPVNKTISQRTKRNRKEEKASSAQSDTKYTPLQAPRLWGASIYLGRDCIQDGRSAHDSVEDGKKFWCDDAPESFNGIKQDIFTSTWENIPSSLNSKDSWPPLDSLAQRKPRRRISKACGHEPTLEFGTSDHGSEMSSCTPRGGTSPKEQETLSSSLLDSSEMLASEGTPESKICLREVKHDEQGSPGLSFLGSAPTGPGVVDAHTRAAFPEETSKGVPEIETGTGVCTQTEPQDFALLWKIKKSQISVSDSVEVLTGRPDGFKPEAFNINPKLGGQEMIPYRVMHEKSTHVEESELMAADDAEKLDTLCEIFESVASEVLEDLYEKCNKDILWATTLLLDSEHKLCEYTASDNHLTSNDSPTGPSGGLDPEATVIPKDITEGSDSTVPALGPGAAISDIPPQPAFQGEVGTTEQAERQQGETELAERERGDTEQAEKEEQTIEREEKEEGTTGQAEMSALSPCAAGGLKSARQPLPTSQGGPSGIQSRKPSFSDALRTTTTKDMSDTEKQLVEVGDGMHSLSLSDTLDSVPSATNLESKEENNLTDPCEVKGNENIPKDHVGFQTNTEECVDKDVREMEKILMSGDSLSAGVSENGKTEMMRHTPVTAKHVTIECLELALPLELAFQLCELFGPVGIESECLTVEDCIVPIDLNLAKAIYEKWKDSVTEKQRQEEIASGRPVPDPSLVEQKSSQRTGRKMQRTLAASEMVPVPDCWNTQYKIVSLREIMSEEMAIQEKESLRRQSLMFVKDFATKLKEKELFKLFPTINHSFLMDIFQNHNYCLEPTVKFLNAILEGEPVKRVIAGDFVHSAENTTSRTTQKHKDKKTKKPKETEGTQSEQSLQDLEYPIYEDYRAEALLHQQKRMDYYMKANEAYQLGQKNVATFYAQQGSIHDQKMKEANHLAAVTIFASVNASLLPQNVLDLHGLHVDEAIAHLMAVLHQKTEEFRQSGGKPYLSVITGRGNHSLGGVARIKPAVIKYLTSHGFKFSEIEPGCLKVMLK</sequence>
<evidence type="ECO:0000313" key="1">
    <source>
        <dbReference type="Proteomes" id="UP000694863"/>
    </source>
</evidence>
<keyword evidence="1" id="KW-1185">Reference proteome</keyword>
<accession>A0AC55CL53</accession>
<name>A0AC55CL53_ECHTE</name>
<reference evidence="2" key="1">
    <citation type="submission" date="2025-08" db="UniProtKB">
        <authorList>
            <consortium name="RefSeq"/>
        </authorList>
    </citation>
    <scope>IDENTIFICATION</scope>
</reference>
<protein>
    <submittedName>
        <fullName evidence="2">NEDD4-binding protein 2</fullName>
    </submittedName>
</protein>
<evidence type="ECO:0000313" key="2">
    <source>
        <dbReference type="RefSeq" id="XP_045140093.1"/>
    </source>
</evidence>
<dbReference type="Proteomes" id="UP000694863">
    <property type="component" value="Unplaced"/>
</dbReference>
<organism evidence="1 2">
    <name type="scientific">Echinops telfairi</name>
    <name type="common">Lesser hedgehog tenrec</name>
    <dbReference type="NCBI Taxonomy" id="9371"/>
    <lineage>
        <taxon>Eukaryota</taxon>
        <taxon>Metazoa</taxon>
        <taxon>Chordata</taxon>
        <taxon>Craniata</taxon>
        <taxon>Vertebrata</taxon>
        <taxon>Euteleostomi</taxon>
        <taxon>Mammalia</taxon>
        <taxon>Eutheria</taxon>
        <taxon>Afrotheria</taxon>
        <taxon>Tenrecidae</taxon>
        <taxon>Tenrecinae</taxon>
        <taxon>Echinops</taxon>
    </lineage>
</organism>
<dbReference type="RefSeq" id="XP_045140093.1">
    <property type="nucleotide sequence ID" value="XM_045284158.1"/>
</dbReference>
<gene>
    <name evidence="2" type="primary">N4BP2</name>
</gene>